<protein>
    <recommendedName>
        <fullName evidence="3">FBD domain-containing protein</fullName>
    </recommendedName>
</protein>
<proteinExistence type="predicted"/>
<dbReference type="EMBL" id="WIUZ02000010">
    <property type="protein sequence ID" value="KAF9783320.1"/>
    <property type="molecule type" value="Genomic_DNA"/>
</dbReference>
<name>A0A9P6L5N4_9AGAM</name>
<sequence length="308" mass="34798">MLYKRDSLDEWCKTISPTIDGPSRHVRNLNIQTGIVPLVFEPRPLDPYLNHFSALTQVVNLMLVDHRGKPHLDMVFQCFSAFKNSLTYMKIITSSFEFEEISLIAEFFPNLKTLSVWGPSLLRCTEKRPLLPPRKASFPRLKVLHLHLLALYPELDNNILVGLSQASMDLQVLTVTGSVADVTLVQKLLDCSAHSLTQLMTVPLELDLSRCEKIRFASYYSHIGPACSAIRTANIGSKTCCAPSHRPPSTQYVCPFGRRAFNWTRMKMICYRGTIGPLLTHCFATYSLVSGNRTRTRSGHSRWGLRNA</sequence>
<gene>
    <name evidence="1" type="ORF">BJ322DRAFT_1070155</name>
</gene>
<keyword evidence="2" id="KW-1185">Reference proteome</keyword>
<evidence type="ECO:0000313" key="2">
    <source>
        <dbReference type="Proteomes" id="UP000736335"/>
    </source>
</evidence>
<feature type="non-terminal residue" evidence="1">
    <location>
        <position position="308"/>
    </location>
</feature>
<reference evidence="1" key="1">
    <citation type="journal article" date="2020" name="Nat. Commun.">
        <title>Large-scale genome sequencing of mycorrhizal fungi provides insights into the early evolution of symbiotic traits.</title>
        <authorList>
            <person name="Miyauchi S."/>
            <person name="Kiss E."/>
            <person name="Kuo A."/>
            <person name="Drula E."/>
            <person name="Kohler A."/>
            <person name="Sanchez-Garcia M."/>
            <person name="Morin E."/>
            <person name="Andreopoulos B."/>
            <person name="Barry K.W."/>
            <person name="Bonito G."/>
            <person name="Buee M."/>
            <person name="Carver A."/>
            <person name="Chen C."/>
            <person name="Cichocki N."/>
            <person name="Clum A."/>
            <person name="Culley D."/>
            <person name="Crous P.W."/>
            <person name="Fauchery L."/>
            <person name="Girlanda M."/>
            <person name="Hayes R.D."/>
            <person name="Keri Z."/>
            <person name="LaButti K."/>
            <person name="Lipzen A."/>
            <person name="Lombard V."/>
            <person name="Magnuson J."/>
            <person name="Maillard F."/>
            <person name="Murat C."/>
            <person name="Nolan M."/>
            <person name="Ohm R.A."/>
            <person name="Pangilinan J."/>
            <person name="Pereira M.F."/>
            <person name="Perotto S."/>
            <person name="Peter M."/>
            <person name="Pfister S."/>
            <person name="Riley R."/>
            <person name="Sitrit Y."/>
            <person name="Stielow J.B."/>
            <person name="Szollosi G."/>
            <person name="Zifcakova L."/>
            <person name="Stursova M."/>
            <person name="Spatafora J.W."/>
            <person name="Tedersoo L."/>
            <person name="Vaario L.M."/>
            <person name="Yamada A."/>
            <person name="Yan M."/>
            <person name="Wang P."/>
            <person name="Xu J."/>
            <person name="Bruns T."/>
            <person name="Baldrian P."/>
            <person name="Vilgalys R."/>
            <person name="Dunand C."/>
            <person name="Henrissat B."/>
            <person name="Grigoriev I.V."/>
            <person name="Hibbett D."/>
            <person name="Nagy L.G."/>
            <person name="Martin F.M."/>
        </authorList>
    </citation>
    <scope>NUCLEOTIDE SEQUENCE</scope>
    <source>
        <strain evidence="1">UH-Tt-Lm1</strain>
    </source>
</reference>
<reference evidence="1" key="2">
    <citation type="submission" date="2020-11" db="EMBL/GenBank/DDBJ databases">
        <authorList>
            <consortium name="DOE Joint Genome Institute"/>
            <person name="Kuo A."/>
            <person name="Miyauchi S."/>
            <person name="Kiss E."/>
            <person name="Drula E."/>
            <person name="Kohler A."/>
            <person name="Sanchez-Garcia M."/>
            <person name="Andreopoulos B."/>
            <person name="Barry K.W."/>
            <person name="Bonito G."/>
            <person name="Buee M."/>
            <person name="Carver A."/>
            <person name="Chen C."/>
            <person name="Cichocki N."/>
            <person name="Clum A."/>
            <person name="Culley D."/>
            <person name="Crous P.W."/>
            <person name="Fauchery L."/>
            <person name="Girlanda M."/>
            <person name="Hayes R."/>
            <person name="Keri Z."/>
            <person name="Labutti K."/>
            <person name="Lipzen A."/>
            <person name="Lombard V."/>
            <person name="Magnuson J."/>
            <person name="Maillard F."/>
            <person name="Morin E."/>
            <person name="Murat C."/>
            <person name="Nolan M."/>
            <person name="Ohm R."/>
            <person name="Pangilinan J."/>
            <person name="Pereira M."/>
            <person name="Perotto S."/>
            <person name="Peter M."/>
            <person name="Riley R."/>
            <person name="Sitrit Y."/>
            <person name="Stielow B."/>
            <person name="Szollosi G."/>
            <person name="Zifcakova L."/>
            <person name="Stursova M."/>
            <person name="Spatafora J.W."/>
            <person name="Tedersoo L."/>
            <person name="Vaario L.-M."/>
            <person name="Yamada A."/>
            <person name="Yan M."/>
            <person name="Wang P."/>
            <person name="Xu J."/>
            <person name="Bruns T."/>
            <person name="Baldrian P."/>
            <person name="Vilgalys R."/>
            <person name="Henrissat B."/>
            <person name="Grigoriev I.V."/>
            <person name="Hibbett D."/>
            <person name="Nagy L.G."/>
            <person name="Martin F.M."/>
        </authorList>
    </citation>
    <scope>NUCLEOTIDE SEQUENCE</scope>
    <source>
        <strain evidence="1">UH-Tt-Lm1</strain>
    </source>
</reference>
<comment type="caution">
    <text evidence="1">The sequence shown here is derived from an EMBL/GenBank/DDBJ whole genome shotgun (WGS) entry which is preliminary data.</text>
</comment>
<evidence type="ECO:0000313" key="1">
    <source>
        <dbReference type="EMBL" id="KAF9783320.1"/>
    </source>
</evidence>
<evidence type="ECO:0008006" key="3">
    <source>
        <dbReference type="Google" id="ProtNLM"/>
    </source>
</evidence>
<accession>A0A9P6L5N4</accession>
<dbReference type="Proteomes" id="UP000736335">
    <property type="component" value="Unassembled WGS sequence"/>
</dbReference>
<dbReference type="AlphaFoldDB" id="A0A9P6L5N4"/>
<organism evidence="1 2">
    <name type="scientific">Thelephora terrestris</name>
    <dbReference type="NCBI Taxonomy" id="56493"/>
    <lineage>
        <taxon>Eukaryota</taxon>
        <taxon>Fungi</taxon>
        <taxon>Dikarya</taxon>
        <taxon>Basidiomycota</taxon>
        <taxon>Agaricomycotina</taxon>
        <taxon>Agaricomycetes</taxon>
        <taxon>Thelephorales</taxon>
        <taxon>Thelephoraceae</taxon>
        <taxon>Thelephora</taxon>
    </lineage>
</organism>